<evidence type="ECO:0000256" key="4">
    <source>
        <dbReference type="ARBA" id="ARBA00023172"/>
    </source>
</evidence>
<dbReference type="PROSITE" id="PS51898">
    <property type="entry name" value="TYR_RECOMBINASE"/>
    <property type="match status" value="1"/>
</dbReference>
<organism evidence="6 7">
    <name type="scientific">Chryseobacterium taklimakanense</name>
    <dbReference type="NCBI Taxonomy" id="536441"/>
    <lineage>
        <taxon>Bacteria</taxon>
        <taxon>Pseudomonadati</taxon>
        <taxon>Bacteroidota</taxon>
        <taxon>Flavobacteriia</taxon>
        <taxon>Flavobacteriales</taxon>
        <taxon>Weeksellaceae</taxon>
        <taxon>Chryseobacterium group</taxon>
        <taxon>Chryseobacterium</taxon>
    </lineage>
</organism>
<keyword evidence="2" id="KW-0229">DNA integration</keyword>
<comment type="similarity">
    <text evidence="1">Belongs to the 'phage' integrase family.</text>
</comment>
<sequence length="303" mass="35260">MQRFERNISILGKSKRTFDNYSRHVAALALHFGKVPTELDPEDIKDYLFELQKRSKTPSQSYFKHTVYGLRFLLKTEGLPYSYLHLPAIPKVKKLPTILSREEIWRMLQSAELLKHKLLIGLIYGCGLRCMEVRNIKLQHLDFDRKMLHIVQGKGGKDRYVPLSEHLIRGLKTFISIENPDQYLFNGNQNRNIEEIDLKTHQNALQKPDFDSRYSQRGVQWVIKTISKKAGITKEVHTHTLRHSYATHLLEDGVPIIMVQKLLGHERIESTMEYLHVCQLSDQQPHSPLDTVFALCRKNGIPK</sequence>
<dbReference type="PANTHER" id="PTHR30349">
    <property type="entry name" value="PHAGE INTEGRASE-RELATED"/>
    <property type="match status" value="1"/>
</dbReference>
<keyword evidence="3" id="KW-0238">DNA-binding</keyword>
<dbReference type="InterPro" id="IPR010998">
    <property type="entry name" value="Integrase_recombinase_N"/>
</dbReference>
<dbReference type="Proteomes" id="UP000282297">
    <property type="component" value="Chromosome"/>
</dbReference>
<evidence type="ECO:0000256" key="3">
    <source>
        <dbReference type="ARBA" id="ARBA00023125"/>
    </source>
</evidence>
<dbReference type="InterPro" id="IPR050090">
    <property type="entry name" value="Tyrosine_recombinase_XerCD"/>
</dbReference>
<evidence type="ECO:0000259" key="5">
    <source>
        <dbReference type="PROSITE" id="PS51898"/>
    </source>
</evidence>
<keyword evidence="4" id="KW-0233">DNA recombination</keyword>
<reference evidence="7" key="1">
    <citation type="submission" date="2018-11" db="EMBL/GenBank/DDBJ databases">
        <title>Proposal to divide the Flavobacteriaceae and reorganize its genera based on Amino Acid Identity values calculated from whole genome sequences.</title>
        <authorList>
            <person name="Nicholson A.C."/>
            <person name="Gulvik C.A."/>
            <person name="Whitney A.M."/>
            <person name="Humrighouse B.W."/>
            <person name="Bell M."/>
            <person name="Holmes B."/>
            <person name="Steigerwalt A.B."/>
            <person name="Villarma A."/>
            <person name="Sheth M."/>
            <person name="Batra D."/>
            <person name="Pryor J."/>
            <person name="Bernardet J.-F."/>
            <person name="Hugo C."/>
            <person name="Kampfer P."/>
            <person name="Newman J.D."/>
            <person name="McQuiston J.R."/>
        </authorList>
    </citation>
    <scope>NUCLEOTIDE SEQUENCE [LARGE SCALE GENOMIC DNA]</scope>
    <source>
        <strain evidence="7">H4753</strain>
    </source>
</reference>
<protein>
    <submittedName>
        <fullName evidence="6">Integrase</fullName>
    </submittedName>
</protein>
<evidence type="ECO:0000313" key="7">
    <source>
        <dbReference type="Proteomes" id="UP000282297"/>
    </source>
</evidence>
<dbReference type="GO" id="GO:0006310">
    <property type="term" value="P:DNA recombination"/>
    <property type="evidence" value="ECO:0007669"/>
    <property type="project" value="UniProtKB-KW"/>
</dbReference>
<name>A0A3G8WJ02_9FLAO</name>
<dbReference type="InterPro" id="IPR011010">
    <property type="entry name" value="DNA_brk_join_enz"/>
</dbReference>
<dbReference type="GO" id="GO:0003677">
    <property type="term" value="F:DNA binding"/>
    <property type="evidence" value="ECO:0007669"/>
    <property type="project" value="UniProtKB-KW"/>
</dbReference>
<dbReference type="GO" id="GO:0015074">
    <property type="term" value="P:DNA integration"/>
    <property type="evidence" value="ECO:0007669"/>
    <property type="project" value="UniProtKB-KW"/>
</dbReference>
<dbReference type="Pfam" id="PF00589">
    <property type="entry name" value="Phage_integrase"/>
    <property type="match status" value="1"/>
</dbReference>
<feature type="domain" description="Tyr recombinase" evidence="5">
    <location>
        <begin position="94"/>
        <end position="290"/>
    </location>
</feature>
<evidence type="ECO:0000256" key="2">
    <source>
        <dbReference type="ARBA" id="ARBA00022908"/>
    </source>
</evidence>
<accession>A0A3G8WJ02</accession>
<proteinExistence type="inferred from homology"/>
<dbReference type="EMBL" id="CP034171">
    <property type="protein sequence ID" value="AZI20483.1"/>
    <property type="molecule type" value="Genomic_DNA"/>
</dbReference>
<gene>
    <name evidence="6" type="ORF">EIH08_06935</name>
</gene>
<evidence type="ECO:0000313" key="6">
    <source>
        <dbReference type="EMBL" id="AZI20483.1"/>
    </source>
</evidence>
<dbReference type="InterPro" id="IPR004107">
    <property type="entry name" value="Integrase_SAM-like_N"/>
</dbReference>
<dbReference type="Pfam" id="PF13495">
    <property type="entry name" value="Phage_int_SAM_4"/>
    <property type="match status" value="1"/>
</dbReference>
<dbReference type="InterPro" id="IPR013762">
    <property type="entry name" value="Integrase-like_cat_sf"/>
</dbReference>
<dbReference type="PANTHER" id="PTHR30349:SF64">
    <property type="entry name" value="PROPHAGE INTEGRASE INTD-RELATED"/>
    <property type="match status" value="1"/>
</dbReference>
<dbReference type="AlphaFoldDB" id="A0A3G8WJ02"/>
<evidence type="ECO:0000256" key="1">
    <source>
        <dbReference type="ARBA" id="ARBA00008857"/>
    </source>
</evidence>
<dbReference type="Gene3D" id="1.10.443.10">
    <property type="entry name" value="Intergrase catalytic core"/>
    <property type="match status" value="1"/>
</dbReference>
<dbReference type="SUPFAM" id="SSF56349">
    <property type="entry name" value="DNA breaking-rejoining enzymes"/>
    <property type="match status" value="1"/>
</dbReference>
<dbReference type="InterPro" id="IPR002104">
    <property type="entry name" value="Integrase_catalytic"/>
</dbReference>
<dbReference type="Gene3D" id="1.10.150.130">
    <property type="match status" value="1"/>
</dbReference>